<evidence type="ECO:0000313" key="3">
    <source>
        <dbReference type="Proteomes" id="UP001499910"/>
    </source>
</evidence>
<dbReference type="Proteomes" id="UP001499910">
    <property type="component" value="Unassembled WGS sequence"/>
</dbReference>
<keyword evidence="1" id="KW-0732">Signal</keyword>
<keyword evidence="3" id="KW-1185">Reference proteome</keyword>
<dbReference type="RefSeq" id="WP_259553895.1">
    <property type="nucleotide sequence ID" value="NZ_JANXIR010000011.1"/>
</dbReference>
<proteinExistence type="predicted"/>
<dbReference type="SUPFAM" id="SSF53955">
    <property type="entry name" value="Lysozyme-like"/>
    <property type="match status" value="1"/>
</dbReference>
<protein>
    <recommendedName>
        <fullName evidence="4">Transglycosylase SLT domain-containing protein</fullName>
    </recommendedName>
</protein>
<organism evidence="2 3">
    <name type="scientific">[Roseibacterium] beibuensis</name>
    <dbReference type="NCBI Taxonomy" id="1193142"/>
    <lineage>
        <taxon>Bacteria</taxon>
        <taxon>Pseudomonadati</taxon>
        <taxon>Pseudomonadota</taxon>
        <taxon>Alphaproteobacteria</taxon>
        <taxon>Rhodobacterales</taxon>
        <taxon>Roseobacteraceae</taxon>
        <taxon>Roseicyclus</taxon>
    </lineage>
</organism>
<evidence type="ECO:0000256" key="1">
    <source>
        <dbReference type="SAM" id="SignalP"/>
    </source>
</evidence>
<evidence type="ECO:0000313" key="2">
    <source>
        <dbReference type="EMBL" id="GAA5074849.1"/>
    </source>
</evidence>
<accession>A0ABP9LEX9</accession>
<evidence type="ECO:0008006" key="4">
    <source>
        <dbReference type="Google" id="ProtNLM"/>
    </source>
</evidence>
<feature type="chain" id="PRO_5046887329" description="Transglycosylase SLT domain-containing protein" evidence="1">
    <location>
        <begin position="43"/>
        <end position="261"/>
    </location>
</feature>
<name>A0ABP9LEX9_9RHOB</name>
<dbReference type="EMBL" id="BAABHW010000002">
    <property type="protein sequence ID" value="GAA5074849.1"/>
    <property type="molecule type" value="Genomic_DNA"/>
</dbReference>
<gene>
    <name evidence="2" type="ORF">GCM10023209_22360</name>
</gene>
<feature type="signal peptide" evidence="1">
    <location>
        <begin position="1"/>
        <end position="42"/>
    </location>
</feature>
<reference evidence="3" key="1">
    <citation type="journal article" date="2019" name="Int. J. Syst. Evol. Microbiol.">
        <title>The Global Catalogue of Microorganisms (GCM) 10K type strain sequencing project: providing services to taxonomists for standard genome sequencing and annotation.</title>
        <authorList>
            <consortium name="The Broad Institute Genomics Platform"/>
            <consortium name="The Broad Institute Genome Sequencing Center for Infectious Disease"/>
            <person name="Wu L."/>
            <person name="Ma J."/>
        </authorList>
    </citation>
    <scope>NUCLEOTIDE SEQUENCE [LARGE SCALE GENOMIC DNA]</scope>
    <source>
        <strain evidence="3">JCM 18015</strain>
    </source>
</reference>
<dbReference type="InterPro" id="IPR023346">
    <property type="entry name" value="Lysozyme-like_dom_sf"/>
</dbReference>
<sequence>MVKLQQNAARSLFNRALIKRLAHVCALCMLAWALPVTGPTLAEPSAFAETRHGPAMDLCDRAARAAADETGVPLDILRSIALLETGRTIEGRFISWPWTLNAGGEGMWFDTRAAALHELQRRLASGRRNVDIGCFQLNHRWHAARFESAAAMIDPVGNARYAARFLLDLRTELGDWDAAIAAYHSRTPRHGQRYIARFHEIAADLPELAPDTRPAARPEGPTTPFDHVRRQPLVTLGRGSLASAQPLFARASALPLFGGQP</sequence>
<comment type="caution">
    <text evidence="2">The sequence shown here is derived from an EMBL/GenBank/DDBJ whole genome shotgun (WGS) entry which is preliminary data.</text>
</comment>